<keyword evidence="5" id="KW-0238">DNA-binding</keyword>
<dbReference type="Gene3D" id="3.40.1170.10">
    <property type="entry name" value="DNA repair protein MutS, domain I"/>
    <property type="match status" value="1"/>
</dbReference>
<dbReference type="InterPro" id="IPR016151">
    <property type="entry name" value="DNA_mismatch_repair_MutS_N"/>
</dbReference>
<keyword evidence="3" id="KW-0227">DNA damage</keyword>
<dbReference type="InterPro" id="IPR007696">
    <property type="entry name" value="DNA_mismatch_repair_MutS_core"/>
</dbReference>
<dbReference type="Proteomes" id="UP000799436">
    <property type="component" value="Unassembled WGS sequence"/>
</dbReference>
<dbReference type="InterPro" id="IPR027417">
    <property type="entry name" value="P-loop_NTPase"/>
</dbReference>
<evidence type="ECO:0000259" key="8">
    <source>
        <dbReference type="PROSITE" id="PS00486"/>
    </source>
</evidence>
<dbReference type="PANTHER" id="PTHR11361">
    <property type="entry name" value="DNA MISMATCH REPAIR PROTEIN MUTS FAMILY MEMBER"/>
    <property type="match status" value="1"/>
</dbReference>
<evidence type="ECO:0000256" key="5">
    <source>
        <dbReference type="ARBA" id="ARBA00023125"/>
    </source>
</evidence>
<dbReference type="InterPro" id="IPR007695">
    <property type="entry name" value="DNA_mismatch_repair_MutS-lik_N"/>
</dbReference>
<dbReference type="GO" id="GO:0043504">
    <property type="term" value="P:mitochondrial DNA repair"/>
    <property type="evidence" value="ECO:0007669"/>
    <property type="project" value="TreeGrafter"/>
</dbReference>
<dbReference type="Pfam" id="PF00488">
    <property type="entry name" value="MutS_V"/>
    <property type="match status" value="1"/>
</dbReference>
<dbReference type="SUPFAM" id="SSF48334">
    <property type="entry name" value="DNA repair protein MutS, domain III"/>
    <property type="match status" value="1"/>
</dbReference>
<evidence type="ECO:0000256" key="1">
    <source>
        <dbReference type="ARBA" id="ARBA00006271"/>
    </source>
</evidence>
<dbReference type="AlphaFoldDB" id="A0A6G1KUA5"/>
<name>A0A6G1KUA5_9PEZI</name>
<proteinExistence type="inferred from homology"/>
<dbReference type="SUPFAM" id="SSF53150">
    <property type="entry name" value="DNA repair protein MutS, domain II"/>
    <property type="match status" value="1"/>
</dbReference>
<dbReference type="GO" id="GO:0005739">
    <property type="term" value="C:mitochondrion"/>
    <property type="evidence" value="ECO:0007669"/>
    <property type="project" value="TreeGrafter"/>
</dbReference>
<reference evidence="9" key="1">
    <citation type="journal article" date="2020" name="Stud. Mycol.">
        <title>101 Dothideomycetes genomes: a test case for predicting lifestyles and emergence of pathogens.</title>
        <authorList>
            <person name="Haridas S."/>
            <person name="Albert R."/>
            <person name="Binder M."/>
            <person name="Bloem J."/>
            <person name="Labutti K."/>
            <person name="Salamov A."/>
            <person name="Andreopoulos B."/>
            <person name="Baker S."/>
            <person name="Barry K."/>
            <person name="Bills G."/>
            <person name="Bluhm B."/>
            <person name="Cannon C."/>
            <person name="Castanera R."/>
            <person name="Culley D."/>
            <person name="Daum C."/>
            <person name="Ezra D."/>
            <person name="Gonzalez J."/>
            <person name="Henrissat B."/>
            <person name="Kuo A."/>
            <person name="Liang C."/>
            <person name="Lipzen A."/>
            <person name="Lutzoni F."/>
            <person name="Magnuson J."/>
            <person name="Mondo S."/>
            <person name="Nolan M."/>
            <person name="Ohm R."/>
            <person name="Pangilinan J."/>
            <person name="Park H.-J."/>
            <person name="Ramirez L."/>
            <person name="Alfaro M."/>
            <person name="Sun H."/>
            <person name="Tritt A."/>
            <person name="Yoshinaga Y."/>
            <person name="Zwiers L.-H."/>
            <person name="Turgeon B."/>
            <person name="Goodwin S."/>
            <person name="Spatafora J."/>
            <person name="Crous P."/>
            <person name="Grigoriev I."/>
        </authorList>
    </citation>
    <scope>NUCLEOTIDE SEQUENCE</scope>
    <source>
        <strain evidence="9">CBS 116005</strain>
    </source>
</reference>
<dbReference type="PANTHER" id="PTHR11361:SF34">
    <property type="entry name" value="DNA MISMATCH REPAIR PROTEIN MSH1, MITOCHONDRIAL"/>
    <property type="match status" value="1"/>
</dbReference>
<dbReference type="PIRSF" id="PIRSF037677">
    <property type="entry name" value="DNA_mis_repair_Msh6"/>
    <property type="match status" value="1"/>
</dbReference>
<dbReference type="OrthoDB" id="2534523at2759"/>
<dbReference type="Gene3D" id="3.30.420.110">
    <property type="entry name" value="MutS, connector domain"/>
    <property type="match status" value="1"/>
</dbReference>
<dbReference type="Pfam" id="PF05192">
    <property type="entry name" value="MutS_III"/>
    <property type="match status" value="1"/>
</dbReference>
<dbReference type="InterPro" id="IPR045076">
    <property type="entry name" value="MutS"/>
</dbReference>
<dbReference type="Pfam" id="PF01624">
    <property type="entry name" value="MutS_I"/>
    <property type="match status" value="1"/>
</dbReference>
<feature type="compositionally biased region" description="Polar residues" evidence="7">
    <location>
        <begin position="986"/>
        <end position="995"/>
    </location>
</feature>
<dbReference type="GO" id="GO:0030983">
    <property type="term" value="F:mismatched DNA binding"/>
    <property type="evidence" value="ECO:0007669"/>
    <property type="project" value="InterPro"/>
</dbReference>
<dbReference type="GO" id="GO:0005524">
    <property type="term" value="F:ATP binding"/>
    <property type="evidence" value="ECO:0007669"/>
    <property type="project" value="UniProtKB-KW"/>
</dbReference>
<dbReference type="PROSITE" id="PS00486">
    <property type="entry name" value="DNA_MISMATCH_REPAIR_2"/>
    <property type="match status" value="1"/>
</dbReference>
<dbReference type="InterPro" id="IPR007860">
    <property type="entry name" value="DNA_mmatch_repair_MutS_con_dom"/>
</dbReference>
<keyword evidence="2" id="KW-0547">Nucleotide-binding</keyword>
<dbReference type="InterPro" id="IPR000432">
    <property type="entry name" value="DNA_mismatch_repair_MutS_C"/>
</dbReference>
<dbReference type="SMART" id="SM00534">
    <property type="entry name" value="MUTSac"/>
    <property type="match status" value="1"/>
</dbReference>
<evidence type="ECO:0000256" key="7">
    <source>
        <dbReference type="SAM" id="MobiDB-lite"/>
    </source>
</evidence>
<sequence>MSFKALPQKVACSGPKYHLNLRVTSTVCPPRTQWTDHSCSRLPFVPVRGAKTKTIIKRGSLPQGVLPPLAVDESQDAPAKTYPTVLQQHLNNIRKFKDCVVLTRVGDFYELYFDQVEQYAPLVNLKKAKRATALGDVPMAGFQANSLERYLKMFVQDHGKQVAISEQIRLPDGGKPGGGPMYDRKVTRVITAGTLIDENFMDPNENNYLLAVHLEGPFAMTNGKPGSDETLERYNRSTKVGLSWVDLSSGEFFTQASDLASLPSLVARVGPREIVLDSSMEGLGHLHLQRLLGDGGHTLHFHVTTQSARSVAEWTPMLERAVPEKDINVFSAPEVAAGSLVLDYVRDKLQDMSIQLQPPVRRSDDEYMAIDKQSLRGLEIRSTLRDGTFQGSLLHAVRHTATKSGARLLSQRLVSPSMSLGVINDRLDLVQEMLGHDPLREDVLALLQRTADTRRLLQRFSIGKGDADDLLSLAKTIDVMGQMVEVLHEHILRQQDQGNNGVGSEQEQNNLGFLWDTLSRIDLEGPAKVAKSIGDAIDEEGLVRQHTADAEDQEVAEDMTDEVVAADAAGDKVPKLARRASKSKKSAIADTGPEEIWIMRRSASPTLERAHGDLDKLMQSKQDLAVRLRRELRAESLSLKWSAQLGHFCHIKGRDAQGTLAALPGARTIGSTKSTRSFYLSDWTHLGVRIDDSKLRIRTEEERVFSKLRAQVIENLMKLRRNAAVLDELDVACSSAAVAKACNLVRPVLHPGTFHNIINGRHPTVDIGLRESGRLFTPNDCSVGLGDKEKIYLITGPNMAGKSTYLRQNALITILAQTGCFVPADHAEIGLVDKIFSRVGSADNLYQDQSTFMVEMLETSTILKSATPRSFVIMDEVGRGTTPEDGIAVGYACLHHLHNVNRCRTLFATHFHSLADMTRDFEDLGCYCTDVEEEEDGSWAYVHRLRRGVNRKSHALKVATLAGMPESAVEVALEVLKSLGRETGRRQSSNAPENAETTRARLQ</sequence>
<dbReference type="InterPro" id="IPR036187">
    <property type="entry name" value="DNA_mismatch_repair_MutS_sf"/>
</dbReference>
<dbReference type="GO" id="GO:0006298">
    <property type="term" value="P:mismatch repair"/>
    <property type="evidence" value="ECO:0007669"/>
    <property type="project" value="InterPro"/>
</dbReference>
<feature type="domain" description="DNA mismatch repair proteins mutS family" evidence="8">
    <location>
        <begin position="870"/>
        <end position="886"/>
    </location>
</feature>
<dbReference type="SUPFAM" id="SSF52540">
    <property type="entry name" value="P-loop containing nucleoside triphosphate hydrolases"/>
    <property type="match status" value="1"/>
</dbReference>
<evidence type="ECO:0000256" key="2">
    <source>
        <dbReference type="ARBA" id="ARBA00022741"/>
    </source>
</evidence>
<evidence type="ECO:0000256" key="3">
    <source>
        <dbReference type="ARBA" id="ARBA00022763"/>
    </source>
</evidence>
<feature type="region of interest" description="Disordered" evidence="7">
    <location>
        <begin position="982"/>
        <end position="1003"/>
    </location>
</feature>
<dbReference type="SUPFAM" id="SSF55271">
    <property type="entry name" value="DNA repair protein MutS, domain I"/>
    <property type="match status" value="1"/>
</dbReference>
<dbReference type="GO" id="GO:0005634">
    <property type="term" value="C:nucleus"/>
    <property type="evidence" value="ECO:0007669"/>
    <property type="project" value="TreeGrafter"/>
</dbReference>
<evidence type="ECO:0000313" key="9">
    <source>
        <dbReference type="EMBL" id="KAF2764167.1"/>
    </source>
</evidence>
<organism evidence="9 10">
    <name type="scientific">Teratosphaeria nubilosa</name>
    <dbReference type="NCBI Taxonomy" id="161662"/>
    <lineage>
        <taxon>Eukaryota</taxon>
        <taxon>Fungi</taxon>
        <taxon>Dikarya</taxon>
        <taxon>Ascomycota</taxon>
        <taxon>Pezizomycotina</taxon>
        <taxon>Dothideomycetes</taxon>
        <taxon>Dothideomycetidae</taxon>
        <taxon>Mycosphaerellales</taxon>
        <taxon>Teratosphaeriaceae</taxon>
        <taxon>Teratosphaeria</taxon>
    </lineage>
</organism>
<comment type="similarity">
    <text evidence="1">Belongs to the DNA mismatch repair MutS family.</text>
</comment>
<dbReference type="FunFam" id="3.40.50.300:FF:001238">
    <property type="entry name" value="DNA mismatch repair protein"/>
    <property type="match status" value="1"/>
</dbReference>
<keyword evidence="4" id="KW-0067">ATP-binding</keyword>
<evidence type="ECO:0000256" key="6">
    <source>
        <dbReference type="ARBA" id="ARBA00023204"/>
    </source>
</evidence>
<dbReference type="Gene3D" id="1.10.1420.10">
    <property type="match status" value="3"/>
</dbReference>
<dbReference type="InterPro" id="IPR036678">
    <property type="entry name" value="MutS_con_dom_sf"/>
</dbReference>
<accession>A0A6G1KUA5</accession>
<dbReference type="EMBL" id="ML995936">
    <property type="protein sequence ID" value="KAF2764167.1"/>
    <property type="molecule type" value="Genomic_DNA"/>
</dbReference>
<gene>
    <name evidence="9" type="ORF">EJ03DRAFT_35710</name>
</gene>
<dbReference type="Gene3D" id="3.40.50.300">
    <property type="entry name" value="P-loop containing nucleotide triphosphate hydrolases"/>
    <property type="match status" value="1"/>
</dbReference>
<keyword evidence="6" id="KW-0234">DNA repair</keyword>
<dbReference type="SMART" id="SM00533">
    <property type="entry name" value="MUTSd"/>
    <property type="match status" value="1"/>
</dbReference>
<dbReference type="GO" id="GO:0140664">
    <property type="term" value="F:ATP-dependent DNA damage sensor activity"/>
    <property type="evidence" value="ECO:0007669"/>
    <property type="project" value="InterPro"/>
</dbReference>
<keyword evidence="10" id="KW-1185">Reference proteome</keyword>
<evidence type="ECO:0000313" key="10">
    <source>
        <dbReference type="Proteomes" id="UP000799436"/>
    </source>
</evidence>
<evidence type="ECO:0000256" key="4">
    <source>
        <dbReference type="ARBA" id="ARBA00022840"/>
    </source>
</evidence>
<protein>
    <recommendedName>
        <fullName evidence="8">DNA mismatch repair proteins mutS family domain-containing protein</fullName>
    </recommendedName>
</protein>
<dbReference type="Pfam" id="PF05188">
    <property type="entry name" value="MutS_II"/>
    <property type="match status" value="1"/>
</dbReference>
<dbReference type="InterPro" id="IPR017261">
    <property type="entry name" value="DNA_mismatch_repair_MutS/MSH"/>
</dbReference>